<dbReference type="Pfam" id="PF00753">
    <property type="entry name" value="Lactamase_B"/>
    <property type="match status" value="1"/>
</dbReference>
<organism evidence="4 5">
    <name type="scientific">Candidatus Entotheonella gemina</name>
    <dbReference type="NCBI Taxonomy" id="1429439"/>
    <lineage>
        <taxon>Bacteria</taxon>
        <taxon>Pseudomonadati</taxon>
        <taxon>Nitrospinota/Tectimicrobiota group</taxon>
        <taxon>Candidatus Tectimicrobiota</taxon>
        <taxon>Candidatus Entotheonellia</taxon>
        <taxon>Candidatus Entotheonellales</taxon>
        <taxon>Candidatus Entotheonellaceae</taxon>
        <taxon>Candidatus Entotheonella</taxon>
    </lineage>
</organism>
<dbReference type="GO" id="GO:0017001">
    <property type="term" value="P:antibiotic catabolic process"/>
    <property type="evidence" value="ECO:0007669"/>
    <property type="project" value="UniProtKB-ARBA"/>
</dbReference>
<dbReference type="Gene3D" id="3.60.15.10">
    <property type="entry name" value="Ribonuclease Z/Hydroxyacylglutathione hydrolase-like"/>
    <property type="match status" value="1"/>
</dbReference>
<sequence>MFKRNSILSLTWLLIVSFAVSNGALAQSNTVEVADGVYAFDNSKVSGYNSMFITTGEGVLVIEPVNPAHAKALLQAIRAVTDEPIKYLVHSHNHWDHSKGGQVFKDEGATIIAHQAAYDWMKANPHPQLLQPDEGWAGKRHDIQLGDKTLELHYLGMNHGMGMTVFRVMEQKVIYIADLVTPKRVLFTIVPDFNMKETLRSLGEIEELDFDQAVFSHGMAVGGKPEITATRQFILDLQAAIRAEFAKGTPPMQIPSTVKLPKYQDWRMYDQWLPMNVWRVMLEDWMGPWPWHPKQSAK</sequence>
<comment type="similarity">
    <text evidence="1">Belongs to the metallo-beta-lactamase superfamily. Class-B beta-lactamase family.</text>
</comment>
<dbReference type="InterPro" id="IPR001279">
    <property type="entry name" value="Metallo-B-lactamas"/>
</dbReference>
<name>W4M2K6_9BACT</name>
<dbReference type="SMART" id="SM00849">
    <property type="entry name" value="Lactamase_B"/>
    <property type="match status" value="1"/>
</dbReference>
<dbReference type="InterPro" id="IPR036866">
    <property type="entry name" value="RibonucZ/Hydroxyglut_hydro"/>
</dbReference>
<feature type="domain" description="Metallo-beta-lactamase" evidence="3">
    <location>
        <begin position="47"/>
        <end position="217"/>
    </location>
</feature>
<proteinExistence type="inferred from homology"/>
<dbReference type="PANTHER" id="PTHR42951">
    <property type="entry name" value="METALLO-BETA-LACTAMASE DOMAIN-CONTAINING"/>
    <property type="match status" value="1"/>
</dbReference>
<dbReference type="SUPFAM" id="SSF56281">
    <property type="entry name" value="Metallo-hydrolase/oxidoreductase"/>
    <property type="match status" value="1"/>
</dbReference>
<dbReference type="PANTHER" id="PTHR42951:SF4">
    <property type="entry name" value="ACYL-COENZYME A THIOESTERASE MBLAC2"/>
    <property type="match status" value="1"/>
</dbReference>
<feature type="chain" id="PRO_5004846221" description="Metallo-beta-lactamase domain-containing protein" evidence="2">
    <location>
        <begin position="27"/>
        <end position="298"/>
    </location>
</feature>
<keyword evidence="2" id="KW-0732">Signal</keyword>
<dbReference type="EMBL" id="AZHX01001185">
    <property type="protein sequence ID" value="ETX04579.1"/>
    <property type="molecule type" value="Genomic_DNA"/>
</dbReference>
<dbReference type="AlphaFoldDB" id="W4M2K6"/>
<evidence type="ECO:0000256" key="2">
    <source>
        <dbReference type="SAM" id="SignalP"/>
    </source>
</evidence>
<accession>W4M2K6</accession>
<protein>
    <recommendedName>
        <fullName evidence="3">Metallo-beta-lactamase domain-containing protein</fullName>
    </recommendedName>
</protein>
<evidence type="ECO:0000313" key="5">
    <source>
        <dbReference type="Proteomes" id="UP000019140"/>
    </source>
</evidence>
<reference evidence="4 5" key="1">
    <citation type="journal article" date="2014" name="Nature">
        <title>An environmental bacterial taxon with a large and distinct metabolic repertoire.</title>
        <authorList>
            <person name="Wilson M.C."/>
            <person name="Mori T."/>
            <person name="Ruckert C."/>
            <person name="Uria A.R."/>
            <person name="Helf M.J."/>
            <person name="Takada K."/>
            <person name="Gernert C."/>
            <person name="Steffens U.A."/>
            <person name="Heycke N."/>
            <person name="Schmitt S."/>
            <person name="Rinke C."/>
            <person name="Helfrich E.J."/>
            <person name="Brachmann A.O."/>
            <person name="Gurgui C."/>
            <person name="Wakimoto T."/>
            <person name="Kracht M."/>
            <person name="Crusemann M."/>
            <person name="Hentschel U."/>
            <person name="Abe I."/>
            <person name="Matsunaga S."/>
            <person name="Kalinowski J."/>
            <person name="Takeyama H."/>
            <person name="Piel J."/>
        </authorList>
    </citation>
    <scope>NUCLEOTIDE SEQUENCE [LARGE SCALE GENOMIC DNA]</scope>
    <source>
        <strain evidence="5">TSY2</strain>
    </source>
</reference>
<comment type="caution">
    <text evidence="4">The sequence shown here is derived from an EMBL/GenBank/DDBJ whole genome shotgun (WGS) entry which is preliminary data.</text>
</comment>
<keyword evidence="5" id="KW-1185">Reference proteome</keyword>
<dbReference type="CDD" id="cd16276">
    <property type="entry name" value="metallo-hydrolase-like_MBL-fold"/>
    <property type="match status" value="1"/>
</dbReference>
<dbReference type="InterPro" id="IPR050855">
    <property type="entry name" value="NDM-1-like"/>
</dbReference>
<dbReference type="Proteomes" id="UP000019140">
    <property type="component" value="Unassembled WGS sequence"/>
</dbReference>
<feature type="signal peptide" evidence="2">
    <location>
        <begin position="1"/>
        <end position="26"/>
    </location>
</feature>
<gene>
    <name evidence="4" type="ORF">ETSY2_27985</name>
</gene>
<evidence type="ECO:0000256" key="1">
    <source>
        <dbReference type="ARBA" id="ARBA00005250"/>
    </source>
</evidence>
<evidence type="ECO:0000313" key="4">
    <source>
        <dbReference type="EMBL" id="ETX04579.1"/>
    </source>
</evidence>
<evidence type="ECO:0000259" key="3">
    <source>
        <dbReference type="SMART" id="SM00849"/>
    </source>
</evidence>
<dbReference type="HOGENOM" id="CLU_056342_2_0_7"/>